<feature type="region of interest" description="Disordered" evidence="1">
    <location>
        <begin position="114"/>
        <end position="184"/>
    </location>
</feature>
<protein>
    <submittedName>
        <fullName evidence="2">Uncharacterized protein</fullName>
    </submittedName>
</protein>
<dbReference type="AlphaFoldDB" id="A0A2T9ZGE7"/>
<organism evidence="2 3">
    <name type="scientific">Smittium megazygosporum</name>
    <dbReference type="NCBI Taxonomy" id="133381"/>
    <lineage>
        <taxon>Eukaryota</taxon>
        <taxon>Fungi</taxon>
        <taxon>Fungi incertae sedis</taxon>
        <taxon>Zoopagomycota</taxon>
        <taxon>Kickxellomycotina</taxon>
        <taxon>Harpellomycetes</taxon>
        <taxon>Harpellales</taxon>
        <taxon>Legeriomycetaceae</taxon>
        <taxon>Smittium</taxon>
    </lineage>
</organism>
<gene>
    <name evidence="2" type="ORF">BB560_001861</name>
</gene>
<evidence type="ECO:0000313" key="2">
    <source>
        <dbReference type="EMBL" id="PVV03662.1"/>
    </source>
</evidence>
<sequence length="209" mass="22389">MNQASFYVCPANSSAVYCFSPENKFFSYLDGYYLESPTSNTYLPCLSNGTAQISIYSNSSATSTSKCFSLSTIDKIVLLPKKTDCRWFIVCKYSFINGIFTGIQSADSPKVYTNAPSSDSKAQSTSQASSSGDQSISQASSSGAQSTSQTSSSGAQSTSLPSSSEVHTSSLSSSSQARTSSQTSSSEMTTISLNRFVIYMVIFVYCFTF</sequence>
<feature type="compositionally biased region" description="Low complexity" evidence="1">
    <location>
        <begin position="117"/>
        <end position="184"/>
    </location>
</feature>
<evidence type="ECO:0000313" key="3">
    <source>
        <dbReference type="Proteomes" id="UP000245609"/>
    </source>
</evidence>
<name>A0A2T9ZGE7_9FUNG</name>
<comment type="caution">
    <text evidence="2">The sequence shown here is derived from an EMBL/GenBank/DDBJ whole genome shotgun (WGS) entry which is preliminary data.</text>
</comment>
<reference evidence="2 3" key="1">
    <citation type="journal article" date="2018" name="MBio">
        <title>Comparative Genomics Reveals the Core Gene Toolbox for the Fungus-Insect Symbiosis.</title>
        <authorList>
            <person name="Wang Y."/>
            <person name="Stata M."/>
            <person name="Wang W."/>
            <person name="Stajich J.E."/>
            <person name="White M.M."/>
            <person name="Moncalvo J.M."/>
        </authorList>
    </citation>
    <scope>NUCLEOTIDE SEQUENCE [LARGE SCALE GENOMIC DNA]</scope>
    <source>
        <strain evidence="2 3">SC-DP-2</strain>
    </source>
</reference>
<keyword evidence="3" id="KW-1185">Reference proteome</keyword>
<dbReference type="Proteomes" id="UP000245609">
    <property type="component" value="Unassembled WGS sequence"/>
</dbReference>
<accession>A0A2T9ZGE7</accession>
<evidence type="ECO:0000256" key="1">
    <source>
        <dbReference type="SAM" id="MobiDB-lite"/>
    </source>
</evidence>
<proteinExistence type="predicted"/>
<dbReference type="EMBL" id="MBFS01000207">
    <property type="protein sequence ID" value="PVV03662.1"/>
    <property type="molecule type" value="Genomic_DNA"/>
</dbReference>